<dbReference type="OrthoDB" id="435607at2759"/>
<feature type="transmembrane region" description="Helical" evidence="1">
    <location>
        <begin position="6"/>
        <end position="24"/>
    </location>
</feature>
<accession>A0A024V453</accession>
<dbReference type="Proteomes" id="UP000030690">
    <property type="component" value="Unassembled WGS sequence"/>
</dbReference>
<sequence length="137" mass="16599">MTFLKFIYLIVVPLGIFLLLSCLLKVRFLVTFSYSFCRKKIGDTPLRIVSIILFINFLIFITESYKLKYNVRNMYSANELITGITSDHLKLYKWRHERNWWIGLSNLCIWIMIWRSTGIINYYVKYLEQRKRQIKLL</sequence>
<dbReference type="EMBL" id="KI925130">
    <property type="protein sequence ID" value="ETW17337.1"/>
    <property type="molecule type" value="Genomic_DNA"/>
</dbReference>
<feature type="transmembrane region" description="Helical" evidence="1">
    <location>
        <begin position="100"/>
        <end position="124"/>
    </location>
</feature>
<keyword evidence="1" id="KW-0812">Transmembrane</keyword>
<gene>
    <name evidence="2" type="ORF">PFFVO_03769</name>
</gene>
<name>A0A024V453_PLAFA</name>
<protein>
    <recommendedName>
        <fullName evidence="4">BAP29/BAP31 transmembrane domain-containing protein</fullName>
    </recommendedName>
</protein>
<proteinExistence type="predicted"/>
<evidence type="ECO:0008006" key="4">
    <source>
        <dbReference type="Google" id="ProtNLM"/>
    </source>
</evidence>
<evidence type="ECO:0000313" key="3">
    <source>
        <dbReference type="Proteomes" id="UP000030690"/>
    </source>
</evidence>
<reference evidence="2 3" key="1">
    <citation type="submission" date="2013-02" db="EMBL/GenBank/DDBJ databases">
        <title>The Genome Annotation of Plasmodium falciparum Vietnam Oak-Knoll (FVO).</title>
        <authorList>
            <consortium name="The Broad Institute Genome Sequencing Platform"/>
            <consortium name="The Broad Institute Genome Sequencing Center for Infectious Disease"/>
            <person name="Neafsey D."/>
            <person name="Hoffman S."/>
            <person name="Volkman S."/>
            <person name="Rosenthal P."/>
            <person name="Walker B."/>
            <person name="Young S.K."/>
            <person name="Zeng Q."/>
            <person name="Gargeya S."/>
            <person name="Fitzgerald M."/>
            <person name="Haas B."/>
            <person name="Abouelleil A."/>
            <person name="Allen A.W."/>
            <person name="Alvarado L."/>
            <person name="Arachchi H.M."/>
            <person name="Berlin A.M."/>
            <person name="Chapman S.B."/>
            <person name="Gainer-Dewar J."/>
            <person name="Goldberg J."/>
            <person name="Griggs A."/>
            <person name="Gujja S."/>
            <person name="Hansen M."/>
            <person name="Howarth C."/>
            <person name="Imamovic A."/>
            <person name="Ireland A."/>
            <person name="Larimer J."/>
            <person name="McCowan C."/>
            <person name="Murphy C."/>
            <person name="Pearson M."/>
            <person name="Poon T.W."/>
            <person name="Priest M."/>
            <person name="Roberts A."/>
            <person name="Saif S."/>
            <person name="Shea T."/>
            <person name="Sisk P."/>
            <person name="Sykes S."/>
            <person name="Wortman J."/>
            <person name="Nusbaum C."/>
            <person name="Birren B."/>
        </authorList>
    </citation>
    <scope>NUCLEOTIDE SEQUENCE [LARGE SCALE GENOMIC DNA]</scope>
    <source>
        <strain evidence="3">Vietnam Oak-Knoll (FVO)</strain>
    </source>
</reference>
<evidence type="ECO:0000313" key="2">
    <source>
        <dbReference type="EMBL" id="ETW17337.1"/>
    </source>
</evidence>
<evidence type="ECO:0000256" key="1">
    <source>
        <dbReference type="SAM" id="Phobius"/>
    </source>
</evidence>
<feature type="transmembrane region" description="Helical" evidence="1">
    <location>
        <begin position="45"/>
        <end position="65"/>
    </location>
</feature>
<keyword evidence="1" id="KW-0472">Membrane</keyword>
<reference evidence="2 3" key="2">
    <citation type="submission" date="2013-02" db="EMBL/GenBank/DDBJ databases">
        <title>The Genome Sequence of Plasmodium falciparum Vietnam Oak-Knoll (FVO).</title>
        <authorList>
            <consortium name="The Broad Institute Genome Sequencing Platform"/>
            <consortium name="The Broad Institute Genome Sequencing Center for Infectious Disease"/>
            <person name="Neafsey D."/>
            <person name="Cheeseman I."/>
            <person name="Volkman S."/>
            <person name="Adams J."/>
            <person name="Walker B."/>
            <person name="Young S.K."/>
            <person name="Zeng Q."/>
            <person name="Gargeya S."/>
            <person name="Fitzgerald M."/>
            <person name="Haas B."/>
            <person name="Abouelleil A."/>
            <person name="Alvarado L."/>
            <person name="Arachchi H.M."/>
            <person name="Berlin A.M."/>
            <person name="Chapman S.B."/>
            <person name="Dewar J."/>
            <person name="Goldberg J."/>
            <person name="Griggs A."/>
            <person name="Gujja S."/>
            <person name="Hansen M."/>
            <person name="Howarth C."/>
            <person name="Imamovic A."/>
            <person name="Larimer J."/>
            <person name="McCowan C."/>
            <person name="Murphy C."/>
            <person name="Neiman D."/>
            <person name="Pearson M."/>
            <person name="Priest M."/>
            <person name="Roberts A."/>
            <person name="Saif S."/>
            <person name="Shea T."/>
            <person name="Sisk P."/>
            <person name="Sykes S."/>
            <person name="Wortman J."/>
            <person name="Nusbaum C."/>
            <person name="Birren B."/>
        </authorList>
    </citation>
    <scope>NUCLEOTIDE SEQUENCE [LARGE SCALE GENOMIC DNA]</scope>
    <source>
        <strain evidence="3">Vietnam Oak-Knoll (FVO)</strain>
    </source>
</reference>
<keyword evidence="1" id="KW-1133">Transmembrane helix</keyword>
<dbReference type="PROSITE" id="PS51257">
    <property type="entry name" value="PROKAR_LIPOPROTEIN"/>
    <property type="match status" value="1"/>
</dbReference>
<dbReference type="AlphaFoldDB" id="A0A024V453"/>
<organism evidence="2 3">
    <name type="scientific">Plasmodium falciparum Vietnam Oak-Knoll</name>
    <name type="common">FVO</name>
    <dbReference type="NCBI Taxonomy" id="1036723"/>
    <lineage>
        <taxon>Eukaryota</taxon>
        <taxon>Sar</taxon>
        <taxon>Alveolata</taxon>
        <taxon>Apicomplexa</taxon>
        <taxon>Aconoidasida</taxon>
        <taxon>Haemosporida</taxon>
        <taxon>Plasmodiidae</taxon>
        <taxon>Plasmodium</taxon>
        <taxon>Plasmodium (Laverania)</taxon>
    </lineage>
</organism>